<dbReference type="GO" id="GO:0009279">
    <property type="term" value="C:cell outer membrane"/>
    <property type="evidence" value="ECO:0007669"/>
    <property type="project" value="UniProtKB-SubCell"/>
</dbReference>
<evidence type="ECO:0000256" key="3">
    <source>
        <dbReference type="SAM" id="SignalP"/>
    </source>
</evidence>
<accession>A0A1I4HLL7</accession>
<dbReference type="InterPro" id="IPR027385">
    <property type="entry name" value="Beta-barrel_OMP"/>
</dbReference>
<dbReference type="InterPro" id="IPR011250">
    <property type="entry name" value="OMP/PagP_B-barrel"/>
</dbReference>
<protein>
    <submittedName>
        <fullName evidence="5">OmpA-OmpF porin, OOP family</fullName>
    </submittedName>
</protein>
<proteinExistence type="predicted"/>
<sequence>MKKTFIAGCAGAALLCLSNAHAENYYVGVGVAAVPFKFDGPGFDQGSDGRKADAKLFAGYTFDQNWGVELGYVNFRTAAHQSDTVVPGSKAHQYVSNRGSSLYAAAKARVALGAQLSAYGKLGLARNHYRYDANISINAEHHATHGSENRTGVYAALGLQYQVLPNVGLGLEFEHLGKSSQVYGVKSNAVSANLSYAF</sequence>
<dbReference type="Proteomes" id="UP000199470">
    <property type="component" value="Unassembled WGS sequence"/>
</dbReference>
<comment type="subcellular location">
    <subcellularLocation>
        <location evidence="1">Cell outer membrane</location>
    </subcellularLocation>
</comment>
<reference evidence="5 6" key="1">
    <citation type="submission" date="2016-10" db="EMBL/GenBank/DDBJ databases">
        <authorList>
            <person name="de Groot N.N."/>
        </authorList>
    </citation>
    <scope>NUCLEOTIDE SEQUENCE [LARGE SCALE GENOMIC DNA]</scope>
    <source>
        <strain evidence="5 6">ATCC 43154</strain>
    </source>
</reference>
<name>A0A1I4HLL7_9BURK</name>
<dbReference type="AlphaFoldDB" id="A0A1I4HLL7"/>
<feature type="chain" id="PRO_5011630273" evidence="3">
    <location>
        <begin position="23"/>
        <end position="198"/>
    </location>
</feature>
<evidence type="ECO:0000256" key="2">
    <source>
        <dbReference type="ARBA" id="ARBA00022729"/>
    </source>
</evidence>
<evidence type="ECO:0000256" key="1">
    <source>
        <dbReference type="ARBA" id="ARBA00004442"/>
    </source>
</evidence>
<feature type="domain" description="Outer membrane protein beta-barrel" evidence="4">
    <location>
        <begin position="8"/>
        <end position="198"/>
    </location>
</feature>
<feature type="signal peptide" evidence="3">
    <location>
        <begin position="1"/>
        <end position="22"/>
    </location>
</feature>
<keyword evidence="6" id="KW-1185">Reference proteome</keyword>
<gene>
    <name evidence="5" type="ORF">SAMN02982985_00092</name>
</gene>
<dbReference type="Gene3D" id="2.40.160.20">
    <property type="match status" value="1"/>
</dbReference>
<dbReference type="SUPFAM" id="SSF56925">
    <property type="entry name" value="OMPA-like"/>
    <property type="match status" value="1"/>
</dbReference>
<dbReference type="Pfam" id="PF13505">
    <property type="entry name" value="OMP_b-brl"/>
    <property type="match status" value="1"/>
</dbReference>
<keyword evidence="2 3" id="KW-0732">Signal</keyword>
<organism evidence="5 6">
    <name type="scientific">Rugamonas rubra</name>
    <dbReference type="NCBI Taxonomy" id="758825"/>
    <lineage>
        <taxon>Bacteria</taxon>
        <taxon>Pseudomonadati</taxon>
        <taxon>Pseudomonadota</taxon>
        <taxon>Betaproteobacteria</taxon>
        <taxon>Burkholderiales</taxon>
        <taxon>Oxalobacteraceae</taxon>
        <taxon>Telluria group</taxon>
        <taxon>Rugamonas</taxon>
    </lineage>
</organism>
<evidence type="ECO:0000313" key="6">
    <source>
        <dbReference type="Proteomes" id="UP000199470"/>
    </source>
</evidence>
<evidence type="ECO:0000313" key="5">
    <source>
        <dbReference type="EMBL" id="SFL43129.1"/>
    </source>
</evidence>
<dbReference type="EMBL" id="FOTW01000004">
    <property type="protein sequence ID" value="SFL43129.1"/>
    <property type="molecule type" value="Genomic_DNA"/>
</dbReference>
<evidence type="ECO:0000259" key="4">
    <source>
        <dbReference type="Pfam" id="PF13505"/>
    </source>
</evidence>
<dbReference type="RefSeq" id="WP_093382142.1">
    <property type="nucleotide sequence ID" value="NZ_FOTW01000004.1"/>
</dbReference>
<dbReference type="OrthoDB" id="9130661at2"/>